<evidence type="ECO:0000259" key="2">
    <source>
        <dbReference type="PROSITE" id="PS51411"/>
    </source>
</evidence>
<dbReference type="InterPro" id="IPR047767">
    <property type="entry name" value="PSP1-like"/>
</dbReference>
<proteinExistence type="predicted"/>
<keyword evidence="4" id="KW-1185">Reference proteome</keyword>
<feature type="domain" description="PSP1 C-terminal" evidence="2">
    <location>
        <begin position="110"/>
        <end position="195"/>
    </location>
</feature>
<sequence>MACTNCGTAKPAGCRSNGGCATGGCNKMNVFDWLSHLDIPPDEPFDVVEVRFKNGKKEFFRNSEGFALETGDPVVVEMPTGYHIGYVSLRGELVRLQMRKQRLAEDAELPRILRLPTEADMQKFQEAKNREMPTLFRTREIIRELGMQMKLNDVEYQADQTKATFYYTADGRVDFRELIKILASEFKIRVEMRQISLRQEAARLGGIGVCGRELCCSTWLSDFKSVATSAARYQNLSLNPAKLSGQCGRLKCCLNYELDTYVEALKDIPEVEVLKTAKGDAYLRKTDIFKKILWFSYENESTWYPLSVERVREIMKMNEVGQMPELLQETTLLDDDEAIENDISTDLERIEEHMKESEDAKPKKKRRKKSKNRKKQQEGNGKNTAHDQAQKSEASNDENASSGRKKRNHQRRNNNRRHDKS</sequence>
<reference evidence="3 4" key="1">
    <citation type="submission" date="2020-03" db="EMBL/GenBank/DDBJ databases">
        <title>Genomic Encyclopedia of Type Strains, Phase IV (KMG-IV): sequencing the most valuable type-strain genomes for metagenomic binning, comparative biology and taxonomic classification.</title>
        <authorList>
            <person name="Goeker M."/>
        </authorList>
    </citation>
    <scope>NUCLEOTIDE SEQUENCE [LARGE SCALE GENOMIC DNA]</scope>
    <source>
        <strain evidence="3 4">DSM 5718</strain>
    </source>
</reference>
<comment type="caution">
    <text evidence="3">The sequence shown here is derived from an EMBL/GenBank/DDBJ whole genome shotgun (WGS) entry which is preliminary data.</text>
</comment>
<feature type="compositionally biased region" description="Basic residues" evidence="1">
    <location>
        <begin position="362"/>
        <end position="374"/>
    </location>
</feature>
<dbReference type="Proteomes" id="UP000537126">
    <property type="component" value="Unassembled WGS sequence"/>
</dbReference>
<evidence type="ECO:0000313" key="4">
    <source>
        <dbReference type="Proteomes" id="UP000537126"/>
    </source>
</evidence>
<protein>
    <submittedName>
        <fullName evidence="3">Cell fate regulator YaaT (PSP1 superfamily)</fullName>
    </submittedName>
</protein>
<evidence type="ECO:0000313" key="3">
    <source>
        <dbReference type="EMBL" id="NIK74484.1"/>
    </source>
</evidence>
<dbReference type="AlphaFoldDB" id="A0A846MSA2"/>
<feature type="region of interest" description="Disordered" evidence="1">
    <location>
        <begin position="351"/>
        <end position="421"/>
    </location>
</feature>
<dbReference type="PROSITE" id="PS51411">
    <property type="entry name" value="PSP1_C"/>
    <property type="match status" value="1"/>
</dbReference>
<dbReference type="InterPro" id="IPR007557">
    <property type="entry name" value="PSP1_C"/>
</dbReference>
<dbReference type="NCBIfam" id="NF041131">
    <property type="entry name" value="RicT_YaaT_fam"/>
    <property type="match status" value="1"/>
</dbReference>
<feature type="compositionally biased region" description="Basic and acidic residues" evidence="1">
    <location>
        <begin position="351"/>
        <end position="361"/>
    </location>
</feature>
<accession>A0A846MSA2</accession>
<feature type="compositionally biased region" description="Basic residues" evidence="1">
    <location>
        <begin position="403"/>
        <end position="421"/>
    </location>
</feature>
<dbReference type="RefSeq" id="WP_243844206.1">
    <property type="nucleotide sequence ID" value="NZ_JAASRN010000003.1"/>
</dbReference>
<dbReference type="PANTHER" id="PTHR43830">
    <property type="entry name" value="PROTEIN PSP1"/>
    <property type="match status" value="1"/>
</dbReference>
<dbReference type="EMBL" id="JAASRN010000003">
    <property type="protein sequence ID" value="NIK74484.1"/>
    <property type="molecule type" value="Genomic_DNA"/>
</dbReference>
<gene>
    <name evidence="3" type="ORF">FHS56_002009</name>
</gene>
<dbReference type="PANTHER" id="PTHR43830:SF3">
    <property type="entry name" value="PROTEIN PSP1"/>
    <property type="match status" value="1"/>
</dbReference>
<dbReference type="Pfam" id="PF04468">
    <property type="entry name" value="PSP1"/>
    <property type="match status" value="1"/>
</dbReference>
<dbReference type="GO" id="GO:0005737">
    <property type="term" value="C:cytoplasm"/>
    <property type="evidence" value="ECO:0007669"/>
    <property type="project" value="TreeGrafter"/>
</dbReference>
<feature type="compositionally biased region" description="Polar residues" evidence="1">
    <location>
        <begin position="391"/>
        <end position="402"/>
    </location>
</feature>
<name>A0A846MSA2_9BACT</name>
<evidence type="ECO:0000256" key="1">
    <source>
        <dbReference type="SAM" id="MobiDB-lite"/>
    </source>
</evidence>
<organism evidence="3 4">
    <name type="scientific">Thermonema lapsum</name>
    <dbReference type="NCBI Taxonomy" id="28195"/>
    <lineage>
        <taxon>Bacteria</taxon>
        <taxon>Pseudomonadati</taxon>
        <taxon>Bacteroidota</taxon>
        <taxon>Cytophagia</taxon>
        <taxon>Cytophagales</taxon>
        <taxon>Thermonemataceae</taxon>
        <taxon>Thermonema</taxon>
    </lineage>
</organism>